<feature type="domain" description="O-antigen ligase-related" evidence="6">
    <location>
        <begin position="252"/>
        <end position="405"/>
    </location>
</feature>
<feature type="transmembrane region" description="Helical" evidence="5">
    <location>
        <begin position="31"/>
        <end position="48"/>
    </location>
</feature>
<evidence type="ECO:0000313" key="8">
    <source>
        <dbReference type="Proteomes" id="UP001623660"/>
    </source>
</evidence>
<feature type="transmembrane region" description="Helical" evidence="5">
    <location>
        <begin position="109"/>
        <end position="127"/>
    </location>
</feature>
<protein>
    <submittedName>
        <fullName evidence="7">O-antigen ligase family protein</fullName>
    </submittedName>
</protein>
<feature type="transmembrane region" description="Helical" evidence="5">
    <location>
        <begin position="431"/>
        <end position="449"/>
    </location>
</feature>
<keyword evidence="3 5" id="KW-1133">Transmembrane helix</keyword>
<feature type="transmembrane region" description="Helical" evidence="5">
    <location>
        <begin position="292"/>
        <end position="310"/>
    </location>
</feature>
<evidence type="ECO:0000256" key="1">
    <source>
        <dbReference type="ARBA" id="ARBA00004141"/>
    </source>
</evidence>
<dbReference type="PANTHER" id="PTHR37422">
    <property type="entry name" value="TEICHURONIC ACID BIOSYNTHESIS PROTEIN TUAE"/>
    <property type="match status" value="1"/>
</dbReference>
<keyword evidence="2 5" id="KW-0812">Transmembrane</keyword>
<comment type="subcellular location">
    <subcellularLocation>
        <location evidence="1">Membrane</location>
        <topology evidence="1">Multi-pass membrane protein</topology>
    </subcellularLocation>
</comment>
<evidence type="ECO:0000256" key="2">
    <source>
        <dbReference type="ARBA" id="ARBA00022692"/>
    </source>
</evidence>
<proteinExistence type="predicted"/>
<keyword evidence="8" id="KW-1185">Reference proteome</keyword>
<evidence type="ECO:0000256" key="4">
    <source>
        <dbReference type="ARBA" id="ARBA00023136"/>
    </source>
</evidence>
<evidence type="ECO:0000256" key="5">
    <source>
        <dbReference type="SAM" id="Phobius"/>
    </source>
</evidence>
<comment type="caution">
    <text evidence="7">The sequence shown here is derived from an EMBL/GenBank/DDBJ whole genome shotgun (WGS) entry which is preliminary data.</text>
</comment>
<feature type="transmembrane region" description="Helical" evidence="5">
    <location>
        <begin position="400"/>
        <end position="419"/>
    </location>
</feature>
<feature type="transmembrane region" description="Helical" evidence="5">
    <location>
        <begin position="270"/>
        <end position="285"/>
    </location>
</feature>
<feature type="transmembrane region" description="Helical" evidence="5">
    <location>
        <begin position="248"/>
        <end position="264"/>
    </location>
</feature>
<name>A0ABW8SFJ8_9CLOT</name>
<feature type="transmembrane region" description="Helical" evidence="5">
    <location>
        <begin position="223"/>
        <end position="241"/>
    </location>
</feature>
<sequence length="482" mass="55110">MVELRKKSSFYLLIVFIFLLISSIVNKNYIINALFLLCIVAACILTKADSLYENLYYTLLVSSIFEYASYFPKLEKLYYFHIILAVCAGITFFKVLKNNNKLRIINKKLLGFYIIWFIYIALSFIWSKNKSLNIKYIVIYAMMFTFVFIIAIFNDSKEKFYNTLKVVGFVFLFTVVIGMIEAVTGTQLPVKHYYDSILYKLTLKELMVLESRPVVFFFNTNNYATFLGMGIPFILYLFYYAKNMVIKSLYGLAAILTFTALVLTNSRSNILAICLMMIVFVLVLLKEGKLKALIYPLIIAVAFTGIYKYSYKLVRHGTEYEQKMIEKMGSIAKIGSAKIGEEGSENVRATIIYDVVNGVVKNKRILGFGAGNTIQYLMDEGNTHEIYSVHGLATEILGDFGVFSILYGVFYLYLLYNLLIIALKKSYIDKCIAYSLFTSLIGFTIGSFSPSSVTYFLPNYLLFALSISFIQTNRIKGKIGYE</sequence>
<feature type="transmembrane region" description="Helical" evidence="5">
    <location>
        <begin position="9"/>
        <end position="25"/>
    </location>
</feature>
<evidence type="ECO:0000259" key="6">
    <source>
        <dbReference type="Pfam" id="PF04932"/>
    </source>
</evidence>
<dbReference type="EMBL" id="JBJHZX010000003">
    <property type="protein sequence ID" value="MFL0194608.1"/>
    <property type="molecule type" value="Genomic_DNA"/>
</dbReference>
<dbReference type="PANTHER" id="PTHR37422:SF23">
    <property type="entry name" value="TEICHURONIC ACID BIOSYNTHESIS PROTEIN TUAE"/>
    <property type="match status" value="1"/>
</dbReference>
<dbReference type="RefSeq" id="WP_406790730.1">
    <property type="nucleotide sequence ID" value="NZ_JBJHZX010000003.1"/>
</dbReference>
<feature type="transmembrane region" description="Helical" evidence="5">
    <location>
        <begin position="166"/>
        <end position="184"/>
    </location>
</feature>
<evidence type="ECO:0000256" key="3">
    <source>
        <dbReference type="ARBA" id="ARBA00022989"/>
    </source>
</evidence>
<dbReference type="InterPro" id="IPR051533">
    <property type="entry name" value="WaaL-like"/>
</dbReference>
<accession>A0ABW8SFJ8</accession>
<feature type="transmembrane region" description="Helical" evidence="5">
    <location>
        <begin position="455"/>
        <end position="472"/>
    </location>
</feature>
<organism evidence="7 8">
    <name type="scientific">Candidatus Clostridium eludens</name>
    <dbReference type="NCBI Taxonomy" id="3381663"/>
    <lineage>
        <taxon>Bacteria</taxon>
        <taxon>Bacillati</taxon>
        <taxon>Bacillota</taxon>
        <taxon>Clostridia</taxon>
        <taxon>Eubacteriales</taxon>
        <taxon>Clostridiaceae</taxon>
        <taxon>Clostridium</taxon>
    </lineage>
</organism>
<feature type="transmembrane region" description="Helical" evidence="5">
    <location>
        <begin position="133"/>
        <end position="154"/>
    </location>
</feature>
<reference evidence="7 8" key="1">
    <citation type="submission" date="2024-11" db="EMBL/GenBank/DDBJ databases">
        <authorList>
            <person name="Heng Y.C."/>
            <person name="Lim A.C.H."/>
            <person name="Lee J.K.Y."/>
            <person name="Kittelmann S."/>
        </authorList>
    </citation>
    <scope>NUCLEOTIDE SEQUENCE [LARGE SCALE GENOMIC DNA]</scope>
    <source>
        <strain evidence="7 8">WILCCON 0269</strain>
    </source>
</reference>
<keyword evidence="4 5" id="KW-0472">Membrane</keyword>
<dbReference type="Pfam" id="PF04932">
    <property type="entry name" value="Wzy_C"/>
    <property type="match status" value="1"/>
</dbReference>
<evidence type="ECO:0000313" key="7">
    <source>
        <dbReference type="EMBL" id="MFL0194608.1"/>
    </source>
</evidence>
<gene>
    <name evidence="7" type="ORF">ACJDU8_03340</name>
</gene>
<dbReference type="GO" id="GO:0016874">
    <property type="term" value="F:ligase activity"/>
    <property type="evidence" value="ECO:0007669"/>
    <property type="project" value="UniProtKB-KW"/>
</dbReference>
<dbReference type="Proteomes" id="UP001623660">
    <property type="component" value="Unassembled WGS sequence"/>
</dbReference>
<feature type="transmembrane region" description="Helical" evidence="5">
    <location>
        <begin position="78"/>
        <end position="97"/>
    </location>
</feature>
<dbReference type="InterPro" id="IPR007016">
    <property type="entry name" value="O-antigen_ligase-rel_domated"/>
</dbReference>
<keyword evidence="7" id="KW-0436">Ligase</keyword>